<dbReference type="RefSeq" id="WP_171582849.1">
    <property type="nucleotide sequence ID" value="NZ_JAAVLX010000011.1"/>
</dbReference>
<evidence type="ECO:0000256" key="2">
    <source>
        <dbReference type="ARBA" id="ARBA00022629"/>
    </source>
</evidence>
<dbReference type="PANTHER" id="PTHR43095">
    <property type="entry name" value="SUGAR KINASE"/>
    <property type="match status" value="1"/>
</dbReference>
<feature type="domain" description="Carbohydrate kinase FGGY N-terminal" evidence="10">
    <location>
        <begin position="5"/>
        <end position="246"/>
    </location>
</feature>
<evidence type="ECO:0000256" key="7">
    <source>
        <dbReference type="ARBA" id="ARBA00023277"/>
    </source>
</evidence>
<dbReference type="Proteomes" id="UP000544122">
    <property type="component" value="Unassembled WGS sequence"/>
</dbReference>
<evidence type="ECO:0000313" key="12">
    <source>
        <dbReference type="EMBL" id="NOJ43638.1"/>
    </source>
</evidence>
<comment type="caution">
    <text evidence="12">The sequence shown here is derived from an EMBL/GenBank/DDBJ whole genome shotgun (WGS) entry which is preliminary data.</text>
</comment>
<evidence type="ECO:0000256" key="3">
    <source>
        <dbReference type="ARBA" id="ARBA00022679"/>
    </source>
</evidence>
<keyword evidence="4 8" id="KW-0547">Nucleotide-binding</keyword>
<feature type="domain" description="Carbohydrate kinase FGGY C-terminal" evidence="11">
    <location>
        <begin position="257"/>
        <end position="447"/>
    </location>
</feature>
<dbReference type="GO" id="GO:0004856">
    <property type="term" value="F:D-xylulokinase activity"/>
    <property type="evidence" value="ECO:0007669"/>
    <property type="project" value="UniProtKB-UniRule"/>
</dbReference>
<comment type="catalytic activity">
    <reaction evidence="8 9">
        <text>D-xylulose + ATP = D-xylulose 5-phosphate + ADP + H(+)</text>
        <dbReference type="Rhea" id="RHEA:10964"/>
        <dbReference type="ChEBI" id="CHEBI:15378"/>
        <dbReference type="ChEBI" id="CHEBI:17140"/>
        <dbReference type="ChEBI" id="CHEBI:30616"/>
        <dbReference type="ChEBI" id="CHEBI:57737"/>
        <dbReference type="ChEBI" id="CHEBI:456216"/>
        <dbReference type="EC" id="2.7.1.17"/>
    </reaction>
</comment>
<dbReference type="Pfam" id="PF02782">
    <property type="entry name" value="FGGY_C"/>
    <property type="match status" value="1"/>
</dbReference>
<keyword evidence="6 8" id="KW-0067">ATP-binding</keyword>
<dbReference type="GO" id="GO:0005998">
    <property type="term" value="P:xylulose catabolic process"/>
    <property type="evidence" value="ECO:0007669"/>
    <property type="project" value="UniProtKB-UniRule"/>
</dbReference>
<reference evidence="12 13" key="1">
    <citation type="submission" date="2020-03" db="EMBL/GenBank/DDBJ databases">
        <title>Bradyrhizobium diversity isolated from nodules of Indigofera sp.</title>
        <authorList>
            <person name="Klepa M."/>
            <person name="Helene L."/>
            <person name="Hungria M."/>
        </authorList>
    </citation>
    <scope>NUCLEOTIDE SEQUENCE [LARGE SCALE GENOMIC DNA]</scope>
    <source>
        <strain evidence="12 13">WSM 1791</strain>
    </source>
</reference>
<dbReference type="AlphaFoldDB" id="A0A7Y4GX98"/>
<dbReference type="SUPFAM" id="SSF53067">
    <property type="entry name" value="Actin-like ATPase domain"/>
    <property type="match status" value="2"/>
</dbReference>
<keyword evidence="7 8" id="KW-0119">Carbohydrate metabolism</keyword>
<feature type="active site" description="Proton acceptor" evidence="8">
    <location>
        <position position="239"/>
    </location>
</feature>
<dbReference type="Pfam" id="PF00370">
    <property type="entry name" value="FGGY_N"/>
    <property type="match status" value="1"/>
</dbReference>
<feature type="site" description="Important for activity" evidence="8">
    <location>
        <position position="8"/>
    </location>
</feature>
<keyword evidence="2 8" id="KW-0859">Xylose metabolism</keyword>
<evidence type="ECO:0000259" key="10">
    <source>
        <dbReference type="Pfam" id="PF00370"/>
    </source>
</evidence>
<evidence type="ECO:0000313" key="13">
    <source>
        <dbReference type="Proteomes" id="UP000544122"/>
    </source>
</evidence>
<evidence type="ECO:0000256" key="4">
    <source>
        <dbReference type="ARBA" id="ARBA00022741"/>
    </source>
</evidence>
<feature type="binding site" evidence="8">
    <location>
        <begin position="81"/>
        <end position="82"/>
    </location>
    <ligand>
        <name>substrate</name>
    </ligand>
</feature>
<dbReference type="GO" id="GO:0042732">
    <property type="term" value="P:D-xylose metabolic process"/>
    <property type="evidence" value="ECO:0007669"/>
    <property type="project" value="UniProtKB-KW"/>
</dbReference>
<dbReference type="InterPro" id="IPR018485">
    <property type="entry name" value="FGGY_C"/>
</dbReference>
<evidence type="ECO:0000256" key="8">
    <source>
        <dbReference type="HAMAP-Rule" id="MF_02220"/>
    </source>
</evidence>
<dbReference type="InterPro" id="IPR018483">
    <property type="entry name" value="Carb_kinase_FGGY_CS"/>
</dbReference>
<keyword evidence="5 8" id="KW-0418">Kinase</keyword>
<name>A0A7Y4GX98_9BRAD</name>
<dbReference type="PANTHER" id="PTHR43095:SF6">
    <property type="entry name" value="XYLULOSE KINASE"/>
    <property type="match status" value="1"/>
</dbReference>
<dbReference type="CDD" id="cd07808">
    <property type="entry name" value="ASKHA_NBD_FGGY_EcXK-like"/>
    <property type="match status" value="1"/>
</dbReference>
<dbReference type="GO" id="GO:0005524">
    <property type="term" value="F:ATP binding"/>
    <property type="evidence" value="ECO:0007669"/>
    <property type="project" value="UniProtKB-UniRule"/>
</dbReference>
<organism evidence="12 13">
    <name type="scientific">Bradyrhizobium australiense</name>
    <dbReference type="NCBI Taxonomy" id="2721161"/>
    <lineage>
        <taxon>Bacteria</taxon>
        <taxon>Pseudomonadati</taxon>
        <taxon>Pseudomonadota</taxon>
        <taxon>Alphaproteobacteria</taxon>
        <taxon>Hyphomicrobiales</taxon>
        <taxon>Nitrobacteraceae</taxon>
        <taxon>Bradyrhizobium</taxon>
    </lineage>
</organism>
<evidence type="ECO:0000256" key="1">
    <source>
        <dbReference type="ARBA" id="ARBA00009156"/>
    </source>
</evidence>
<evidence type="ECO:0000256" key="6">
    <source>
        <dbReference type="ARBA" id="ARBA00022840"/>
    </source>
</evidence>
<sequence>MTSHLGIDIGTSSVKAVLIGSRQNLIAESSAPLEVDRPRPLWSEQDPESWWTATQSAISALAAAAPSEWDELASIGLSGQQHGATLLDAAGKALRPCILWNDGRSGAECRELLDSVTDFTTRACNTTMPGFTAPKLLWVAKHEPEVFAKTAMVLLPKDYVRFRMSGEYVSEMSDSAGTLWLNVAERRWDATLLAACGLTEAQMPRVVEGSQVSACLSAQVAAEWGLVGRKIPIAGGGGDNACSAVGIGATRAGDGFLSLGTSGVIFTVTDHPVALPERTLHAFCHALPGRWHGMTVALSAASALSWIAGITGAGGDIQGLLARVERFASEPERRAHAPVFLPYLTGERTPHNDPHATAAFAGLCADHGPEALAYAVLEGVAFALRDCLDVLVDAGAAPTSCLMVGGGSRSSYWAQLLADATGLALDVPSSAELGAAFGAARLGMIAAGVREQEVCVKPAIRASFSPDRAAAPLLGERAARMRAMYRSDRRG</sequence>
<dbReference type="EC" id="2.7.1.17" evidence="8 9"/>
<keyword evidence="13" id="KW-1185">Reference proteome</keyword>
<dbReference type="HAMAP" id="MF_02220">
    <property type="entry name" value="XylB"/>
    <property type="match status" value="1"/>
</dbReference>
<dbReference type="InterPro" id="IPR000577">
    <property type="entry name" value="Carb_kinase_FGGY"/>
</dbReference>
<dbReference type="PIRSF" id="PIRSF000538">
    <property type="entry name" value="GlpK"/>
    <property type="match status" value="1"/>
</dbReference>
<dbReference type="InterPro" id="IPR018484">
    <property type="entry name" value="FGGY_N"/>
</dbReference>
<dbReference type="EMBL" id="JAAVLX010000011">
    <property type="protein sequence ID" value="NOJ43638.1"/>
    <property type="molecule type" value="Genomic_DNA"/>
</dbReference>
<dbReference type="InterPro" id="IPR006000">
    <property type="entry name" value="Xylulokinase"/>
</dbReference>
<accession>A0A7Y4GX98</accession>
<dbReference type="InterPro" id="IPR050406">
    <property type="entry name" value="FGGY_Carb_Kinase"/>
</dbReference>
<evidence type="ECO:0000256" key="9">
    <source>
        <dbReference type="RuleBase" id="RU364073"/>
    </source>
</evidence>
<dbReference type="PROSITE" id="PS00933">
    <property type="entry name" value="FGGY_KINASES_1"/>
    <property type="match status" value="1"/>
</dbReference>
<comment type="function">
    <text evidence="8">Catalyzes the phosphorylation of D-xylulose to D-xylulose 5-phosphate.</text>
</comment>
<dbReference type="InterPro" id="IPR043129">
    <property type="entry name" value="ATPase_NBD"/>
</dbReference>
<evidence type="ECO:0000256" key="5">
    <source>
        <dbReference type="ARBA" id="ARBA00022777"/>
    </source>
</evidence>
<dbReference type="Gene3D" id="3.30.420.40">
    <property type="match status" value="2"/>
</dbReference>
<proteinExistence type="inferred from homology"/>
<evidence type="ECO:0000259" key="11">
    <source>
        <dbReference type="Pfam" id="PF02782"/>
    </source>
</evidence>
<protein>
    <recommendedName>
        <fullName evidence="8 9">Xylulose kinase</fullName>
        <shortName evidence="8 9">Xylulokinase</shortName>
        <ecNumber evidence="8 9">2.7.1.17</ecNumber>
    </recommendedName>
</protein>
<gene>
    <name evidence="8 9 12" type="primary">xylB</name>
    <name evidence="12" type="ORF">HCN58_29440</name>
</gene>
<dbReference type="NCBIfam" id="TIGR01312">
    <property type="entry name" value="XylB"/>
    <property type="match status" value="1"/>
</dbReference>
<keyword evidence="3 8" id="KW-0808">Transferase</keyword>
<comment type="similarity">
    <text evidence="1 8 9">Belongs to the FGGY kinase family.</text>
</comment>